<organism evidence="2 3">
    <name type="scientific">Paraburkholderia rhizosphaerae</name>
    <dbReference type="NCBI Taxonomy" id="480658"/>
    <lineage>
        <taxon>Bacteria</taxon>
        <taxon>Pseudomonadati</taxon>
        <taxon>Pseudomonadota</taxon>
        <taxon>Betaproteobacteria</taxon>
        <taxon>Burkholderiales</taxon>
        <taxon>Burkholderiaceae</taxon>
        <taxon>Paraburkholderia</taxon>
    </lineage>
</organism>
<accession>A0A4R8M2Q0</accession>
<proteinExistence type="predicted"/>
<evidence type="ECO:0000256" key="1">
    <source>
        <dbReference type="SAM" id="Phobius"/>
    </source>
</evidence>
<keyword evidence="1" id="KW-0472">Membrane</keyword>
<evidence type="ECO:0000313" key="2">
    <source>
        <dbReference type="EMBL" id="TDY53983.1"/>
    </source>
</evidence>
<dbReference type="AlphaFoldDB" id="A0A4R8M2Q0"/>
<reference evidence="2 3" key="1">
    <citation type="submission" date="2019-03" db="EMBL/GenBank/DDBJ databases">
        <title>Genomic Encyclopedia of Type Strains, Phase III (KMG-III): the genomes of soil and plant-associated and newly described type strains.</title>
        <authorList>
            <person name="Whitman W."/>
        </authorList>
    </citation>
    <scope>NUCLEOTIDE SEQUENCE [LARGE SCALE GENOMIC DNA]</scope>
    <source>
        <strain evidence="2 3">LMG 29544</strain>
    </source>
</reference>
<keyword evidence="1" id="KW-0812">Transmembrane</keyword>
<protein>
    <submittedName>
        <fullName evidence="2">Uncharacterized protein</fullName>
    </submittedName>
</protein>
<sequence length="388" mass="42494">MPWPVPVFTPVSHPKSVSLRVWLPVLLAIASGVAGAVLLLWPRDMPTQTLQFWSALIGTPLVACALSCGIRVNHWEVQQTVAEELELEQRRLTGLWRGWCRRHLRIVQVAALLPVTVRIDSLSDAKVELPMNMNRTVGFPWNRGRSAAFRRARLLRLIAVRFADALKSRRQVVVTLMLDDASLKDAQVWAAQAHHIFGGLVAGAAFKVETRPAADGARWLTQQVDAIDVGPRLVIAAQLWPDDETKRAFSEGAAAFLIDSAASKTGSIFRPMTASSDTLETALEQLMQMQVAPDCPAHLWSTACDDESVAIRSALTSNSESAVMERRFDNIVGKPGPASGWILFATAMEATHDSEPRLVAWREPGSKAVDLCMVAPVPSPSPHRETAV</sequence>
<keyword evidence="3" id="KW-1185">Reference proteome</keyword>
<feature type="transmembrane region" description="Helical" evidence="1">
    <location>
        <begin position="20"/>
        <end position="41"/>
    </location>
</feature>
<name>A0A4R8M2Q0_9BURK</name>
<dbReference type="Proteomes" id="UP000295509">
    <property type="component" value="Unassembled WGS sequence"/>
</dbReference>
<comment type="caution">
    <text evidence="2">The sequence shown here is derived from an EMBL/GenBank/DDBJ whole genome shotgun (WGS) entry which is preliminary data.</text>
</comment>
<keyword evidence="1" id="KW-1133">Transmembrane helix</keyword>
<evidence type="ECO:0000313" key="3">
    <source>
        <dbReference type="Proteomes" id="UP000295509"/>
    </source>
</evidence>
<gene>
    <name evidence="2" type="ORF">BX592_102130</name>
</gene>
<dbReference type="EMBL" id="SORE01000002">
    <property type="protein sequence ID" value="TDY53983.1"/>
    <property type="molecule type" value="Genomic_DNA"/>
</dbReference>